<dbReference type="InterPro" id="IPR028974">
    <property type="entry name" value="TSP_type-3_rpt"/>
</dbReference>
<evidence type="ECO:0000259" key="2">
    <source>
        <dbReference type="PROSITE" id="PS50234"/>
    </source>
</evidence>
<dbReference type="Gene3D" id="4.10.1080.10">
    <property type="entry name" value="TSP type-3 repeat"/>
    <property type="match status" value="1"/>
</dbReference>
<keyword evidence="1" id="KW-0732">Signal</keyword>
<reference evidence="3 4" key="1">
    <citation type="submission" date="2014-10" db="EMBL/GenBank/DDBJ databases">
        <title>Draft genome of anammox bacterium scalindua brodae, obtained using differential coverage binning of sequence data from two enrichment reactors.</title>
        <authorList>
            <person name="Speth D.R."/>
            <person name="Russ L."/>
            <person name="Kartal B."/>
            <person name="Op den Camp H.J."/>
            <person name="Dutilh B.E."/>
            <person name="Jetten M.S."/>
        </authorList>
    </citation>
    <scope>NUCLEOTIDE SEQUENCE [LARGE SCALE GENOMIC DNA]</scope>
    <source>
        <strain evidence="3">RU1</strain>
    </source>
</reference>
<comment type="caution">
    <text evidence="3">The sequence shown here is derived from an EMBL/GenBank/DDBJ whole genome shotgun (WGS) entry which is preliminary data.</text>
</comment>
<evidence type="ECO:0000313" key="4">
    <source>
        <dbReference type="Proteomes" id="UP000030652"/>
    </source>
</evidence>
<proteinExistence type="predicted"/>
<name>A0A0B0EL83_9BACT</name>
<dbReference type="SMART" id="SM00327">
    <property type="entry name" value="VWA"/>
    <property type="match status" value="1"/>
</dbReference>
<accession>A0A0B0EL83</accession>
<dbReference type="InterPro" id="IPR002035">
    <property type="entry name" value="VWF_A"/>
</dbReference>
<evidence type="ECO:0000313" key="3">
    <source>
        <dbReference type="EMBL" id="KHE92796.1"/>
    </source>
</evidence>
<dbReference type="PROSITE" id="PS51257">
    <property type="entry name" value="PROKAR_LIPOPROTEIN"/>
    <property type="match status" value="1"/>
</dbReference>
<evidence type="ECO:0000256" key="1">
    <source>
        <dbReference type="ARBA" id="ARBA00022729"/>
    </source>
</evidence>
<dbReference type="Proteomes" id="UP000030652">
    <property type="component" value="Unassembled WGS sequence"/>
</dbReference>
<sequence>MKRKCLPAFSLMIILFLITGCLQLQSMVIPHRVTLEEEFQMGKYVPKIKNFFIILDASSSMSVSYAGKGDGTDSKLTVAKDFIRHMNDTMPAMEVSGVLRTFGRGIEVPMKQTETVYGRTTYSRSGLEQSINSINFIAEGNSPAGLAIKAVSDTIGSIKGANVVIFISDGEHLEGNPLAKVRDMANSYGDWTCFYTVWIGNNPEGELFMEKLAGEMDCGFSKSVDDIASDEDMIDFVKQVFLTTDIDSDRDGVPESLDRCPDTPIGVDVDESGCPKIVQTDSDGDGVFDDVDRCPDTPIGCVCR</sequence>
<dbReference type="InterPro" id="IPR003367">
    <property type="entry name" value="Thrombospondin_3-like_rpt"/>
</dbReference>
<dbReference type="AlphaFoldDB" id="A0A0B0EL83"/>
<dbReference type="eggNOG" id="COG2304">
    <property type="taxonomic scope" value="Bacteria"/>
</dbReference>
<dbReference type="Gene3D" id="3.40.50.410">
    <property type="entry name" value="von Willebrand factor, type A domain"/>
    <property type="match status" value="1"/>
</dbReference>
<dbReference type="SUPFAM" id="SSF53300">
    <property type="entry name" value="vWA-like"/>
    <property type="match status" value="1"/>
</dbReference>
<dbReference type="InterPro" id="IPR036465">
    <property type="entry name" value="vWFA_dom_sf"/>
</dbReference>
<gene>
    <name evidence="3" type="ORF">SCABRO_01404</name>
</gene>
<organism evidence="3 4">
    <name type="scientific">Candidatus Scalindua brodae</name>
    <dbReference type="NCBI Taxonomy" id="237368"/>
    <lineage>
        <taxon>Bacteria</taxon>
        <taxon>Pseudomonadati</taxon>
        <taxon>Planctomycetota</taxon>
        <taxon>Candidatus Brocadiia</taxon>
        <taxon>Candidatus Brocadiales</taxon>
        <taxon>Candidatus Scalinduaceae</taxon>
        <taxon>Candidatus Scalindua</taxon>
    </lineage>
</organism>
<dbReference type="EMBL" id="JRYO01000089">
    <property type="protein sequence ID" value="KHE92796.1"/>
    <property type="molecule type" value="Genomic_DNA"/>
</dbReference>
<protein>
    <recommendedName>
        <fullName evidence="2">VWFA domain-containing protein</fullName>
    </recommendedName>
</protein>
<dbReference type="Pfam" id="PF02412">
    <property type="entry name" value="TSP_3"/>
    <property type="match status" value="2"/>
</dbReference>
<dbReference type="GO" id="GO:0007155">
    <property type="term" value="P:cell adhesion"/>
    <property type="evidence" value="ECO:0007669"/>
    <property type="project" value="InterPro"/>
</dbReference>
<dbReference type="SUPFAM" id="SSF103647">
    <property type="entry name" value="TSP type-3 repeat"/>
    <property type="match status" value="1"/>
</dbReference>
<dbReference type="PROSITE" id="PS50234">
    <property type="entry name" value="VWFA"/>
    <property type="match status" value="1"/>
</dbReference>
<feature type="domain" description="VWFA" evidence="2">
    <location>
        <begin position="50"/>
        <end position="257"/>
    </location>
</feature>
<dbReference type="GO" id="GO:0005509">
    <property type="term" value="F:calcium ion binding"/>
    <property type="evidence" value="ECO:0007669"/>
    <property type="project" value="InterPro"/>
</dbReference>